<gene>
    <name evidence="1" type="ORF">AAG747_02920</name>
</gene>
<comment type="caution">
    <text evidence="1">The sequence shown here is derived from an EMBL/GenBank/DDBJ whole genome shotgun (WGS) entry which is preliminary data.</text>
</comment>
<dbReference type="Proteomes" id="UP001403385">
    <property type="component" value="Unassembled WGS sequence"/>
</dbReference>
<sequence>MENTIGSNRKVKGEKARPFNNDRVYFTYADDKEVSLKYRLLGLQT</sequence>
<organism evidence="1 2">
    <name type="scientific">Rapidithrix thailandica</name>
    <dbReference type="NCBI Taxonomy" id="413964"/>
    <lineage>
        <taxon>Bacteria</taxon>
        <taxon>Pseudomonadati</taxon>
        <taxon>Bacteroidota</taxon>
        <taxon>Cytophagia</taxon>
        <taxon>Cytophagales</taxon>
        <taxon>Flammeovirgaceae</taxon>
        <taxon>Rapidithrix</taxon>
    </lineage>
</organism>
<accession>A0AAW9S536</accession>
<dbReference type="RefSeq" id="WP_346819625.1">
    <property type="nucleotide sequence ID" value="NZ_JBDKWZ010000001.1"/>
</dbReference>
<proteinExistence type="predicted"/>
<evidence type="ECO:0000313" key="2">
    <source>
        <dbReference type="Proteomes" id="UP001403385"/>
    </source>
</evidence>
<reference evidence="1 2" key="1">
    <citation type="submission" date="2024-04" db="EMBL/GenBank/DDBJ databases">
        <title>Novel genus in family Flammeovirgaceae.</title>
        <authorList>
            <person name="Nguyen T.H."/>
            <person name="Vuong T.Q."/>
            <person name="Le H."/>
            <person name="Kim S.-G."/>
        </authorList>
    </citation>
    <scope>NUCLEOTIDE SEQUENCE [LARGE SCALE GENOMIC DNA]</scope>
    <source>
        <strain evidence="1 2">JCM 23209</strain>
    </source>
</reference>
<dbReference type="AlphaFoldDB" id="A0AAW9S536"/>
<protein>
    <submittedName>
        <fullName evidence="1">Uncharacterized protein</fullName>
    </submittedName>
</protein>
<dbReference type="EMBL" id="JBDKWZ010000001">
    <property type="protein sequence ID" value="MEN7546845.1"/>
    <property type="molecule type" value="Genomic_DNA"/>
</dbReference>
<keyword evidence="2" id="KW-1185">Reference proteome</keyword>
<name>A0AAW9S536_9BACT</name>
<evidence type="ECO:0000313" key="1">
    <source>
        <dbReference type="EMBL" id="MEN7546845.1"/>
    </source>
</evidence>